<evidence type="ECO:0000313" key="7">
    <source>
        <dbReference type="Proteomes" id="UP000279959"/>
    </source>
</evidence>
<dbReference type="GO" id="GO:0016020">
    <property type="term" value="C:membrane"/>
    <property type="evidence" value="ECO:0007669"/>
    <property type="project" value="UniProtKB-SubCell"/>
</dbReference>
<evidence type="ECO:0000256" key="4">
    <source>
        <dbReference type="ARBA" id="ARBA00023136"/>
    </source>
</evidence>
<dbReference type="Proteomes" id="UP000279959">
    <property type="component" value="Chromosome"/>
</dbReference>
<keyword evidence="4" id="KW-0472">Membrane</keyword>
<reference evidence="6 7" key="1">
    <citation type="submission" date="2018-05" db="EMBL/GenBank/DDBJ databases">
        <title>Complete Genome Sequence of the Nonylphenol-Degrading Bacterium Sphingobium amiense DSM 16289T.</title>
        <authorList>
            <person name="Ootsuka M."/>
            <person name="Nishizawa T."/>
            <person name="Ohta H."/>
        </authorList>
    </citation>
    <scope>NUCLEOTIDE SEQUENCE [LARGE SCALE GENOMIC DNA]</scope>
    <source>
        <strain evidence="6 7">DSM 16289</strain>
    </source>
</reference>
<dbReference type="Gene3D" id="3.30.1150.10">
    <property type="match status" value="1"/>
</dbReference>
<dbReference type="InterPro" id="IPR006260">
    <property type="entry name" value="TonB/TolA_C"/>
</dbReference>
<dbReference type="RefSeq" id="WP_126516829.1">
    <property type="nucleotide sequence ID" value="NZ_AP018664.1"/>
</dbReference>
<keyword evidence="3" id="KW-1133">Transmembrane helix</keyword>
<protein>
    <submittedName>
        <fullName evidence="6">Energy transducer TonB</fullName>
    </submittedName>
</protein>
<dbReference type="GO" id="GO:0055085">
    <property type="term" value="P:transmembrane transport"/>
    <property type="evidence" value="ECO:0007669"/>
    <property type="project" value="InterPro"/>
</dbReference>
<dbReference type="NCBIfam" id="TIGR01352">
    <property type="entry name" value="tonB_Cterm"/>
    <property type="match status" value="1"/>
</dbReference>
<feature type="domain" description="TonB C-terminal" evidence="5">
    <location>
        <begin position="3"/>
        <end position="97"/>
    </location>
</feature>
<evidence type="ECO:0000256" key="1">
    <source>
        <dbReference type="ARBA" id="ARBA00004167"/>
    </source>
</evidence>
<dbReference type="SUPFAM" id="SSF74653">
    <property type="entry name" value="TolA/TonB C-terminal domain"/>
    <property type="match status" value="1"/>
</dbReference>
<evidence type="ECO:0000259" key="5">
    <source>
        <dbReference type="PROSITE" id="PS52015"/>
    </source>
</evidence>
<evidence type="ECO:0000256" key="2">
    <source>
        <dbReference type="ARBA" id="ARBA00022692"/>
    </source>
</evidence>
<dbReference type="Pfam" id="PF03544">
    <property type="entry name" value="TonB_C"/>
    <property type="match status" value="1"/>
</dbReference>
<keyword evidence="7" id="KW-1185">Reference proteome</keyword>
<evidence type="ECO:0000313" key="6">
    <source>
        <dbReference type="EMBL" id="BBD98728.1"/>
    </source>
</evidence>
<keyword evidence="2" id="KW-0812">Transmembrane</keyword>
<proteinExistence type="predicted"/>
<accession>A0A494W6B2</accession>
<dbReference type="PROSITE" id="PS52015">
    <property type="entry name" value="TONB_CTD"/>
    <property type="match status" value="1"/>
</dbReference>
<comment type="subcellular location">
    <subcellularLocation>
        <location evidence="1">Membrane</location>
        <topology evidence="1">Single-pass membrane protein</topology>
    </subcellularLocation>
</comment>
<dbReference type="EMBL" id="AP018664">
    <property type="protein sequence ID" value="BBD98728.1"/>
    <property type="molecule type" value="Genomic_DNA"/>
</dbReference>
<dbReference type="KEGG" id="sami:SAMIE_1022290"/>
<organism evidence="6 7">
    <name type="scientific">Sphingobium amiense</name>
    <dbReference type="NCBI Taxonomy" id="135719"/>
    <lineage>
        <taxon>Bacteria</taxon>
        <taxon>Pseudomonadati</taxon>
        <taxon>Pseudomonadota</taxon>
        <taxon>Alphaproteobacteria</taxon>
        <taxon>Sphingomonadales</taxon>
        <taxon>Sphingomonadaceae</taxon>
        <taxon>Sphingobium</taxon>
    </lineage>
</organism>
<dbReference type="InterPro" id="IPR037682">
    <property type="entry name" value="TonB_C"/>
</dbReference>
<evidence type="ECO:0000256" key="3">
    <source>
        <dbReference type="ARBA" id="ARBA00022989"/>
    </source>
</evidence>
<sequence>MTPPAPTKVKSWIPKLQFPKETLEAGEEGVTIYRLLVSADGKPYDCTLLHSSGSAELDRQTCEGMSGASYKPATDEQGVVRYGVIIGAILWQGQFNWSLKWPPDLTLNVRSLPRGAKEKTVTVAVAIDAAGKVTGCSRTPADIGMGGLVDVACMQVRMQDATALKDEFGKPVKSVQTFRVSFVVEH</sequence>
<name>A0A494W6B2_9SPHN</name>
<dbReference type="AlphaFoldDB" id="A0A494W6B2"/>
<gene>
    <name evidence="6" type="ORF">SAMIE_1022290</name>
</gene>